<dbReference type="InterPro" id="IPR001412">
    <property type="entry name" value="aa-tRNA-synth_I_CS"/>
</dbReference>
<evidence type="ECO:0000256" key="6">
    <source>
        <dbReference type="ARBA" id="ARBA00022598"/>
    </source>
</evidence>
<evidence type="ECO:0000259" key="15">
    <source>
        <dbReference type="PROSITE" id="PS50405"/>
    </source>
</evidence>
<dbReference type="InterPro" id="IPR036282">
    <property type="entry name" value="Glutathione-S-Trfase_C_sf"/>
</dbReference>
<dbReference type="InterPro" id="IPR020056">
    <property type="entry name" value="Rbsml_bL25/Gln-tRNA_synth_N"/>
</dbReference>
<dbReference type="GO" id="GO:0009791">
    <property type="term" value="P:post-embryonic development"/>
    <property type="evidence" value="ECO:0007669"/>
    <property type="project" value="UniProtKB-ARBA"/>
</dbReference>
<sequence length="812" mass="90893">MLLSLLRRQQCAAWLTKTKQLLAGGCSTPPARSPSSSSSRACWSSSTPARSSSSTSHKQASAMSPAPAVQHPHLVFWERTPPFAAYATAKLAACSLDVRSEVKGTKDTLHLAFSSGERLMGLPLILRYIVRAGTCGLSSGLYASDALSSTQVDFWLDYVCQNVVPGSGLEAVLQSINDYLTFRSFLVGHATTAADVALWGQLQGNPLWKKLKTSGKYPHLSRWFDYYAELPECKTAAEELVAMDSKKQKEAAAAAAQAVAAANAAPGTFVKKATADAGGSFDVGLPNAEMGKVVTRFPPEPSGFLHIGHAKAALLNQHFAEMYKGCLLVRFDDTNPSKEKDEYVDNIIKDVKDLGLTFEKVTYTSDYFPQLLDMGERLIKAGVLYADDTPVEQMREERLNRVESKCRGRSVAENLAAWEEMKKGSETGVNHALRFKFDMKSVNGCLRDPVAFRCNPTHHWRTGLKFKVYPTYDFACPFVDAYEGVTHALRTSEYKDREDQYYWVLKEMQKVWPGLPHVNMWDYSRLNFVNTVLSKRKLTWFVDTGRVDGWADPRMPTVQGILRRGLRIEALKEFILQQGASRNVTFQEWDKIWSINKRLIDPVCPRHTAVENRARVPVRLTNGPSETEVVVIPRHKKYEPAGKKALLRSSQIWLDQNDAKELHDGEEFTLMDWGNAIVKSITKDPSGVVTSMDVALHLEGDVKKTKWKLTWLAQSDELVDLCLLDFDYLVTKKKIEEEDDFMALVNPHTRFETAAQGDTNMRTLQKGDVLQLERKGYFIVDEPLTKPGKPMVLFNIPDGRTKNMTAPKQSGA</sequence>
<dbReference type="GO" id="GO:0005524">
    <property type="term" value="F:ATP binding"/>
    <property type="evidence" value="ECO:0007669"/>
    <property type="project" value="UniProtKB-KW"/>
</dbReference>
<comment type="similarity">
    <text evidence="2">Belongs to the class-I aminoacyl-tRNA synthetase family. Glutamate--tRNA ligase type 2 subfamily.</text>
</comment>
<dbReference type="GO" id="GO:0004818">
    <property type="term" value="F:glutamate-tRNA ligase activity"/>
    <property type="evidence" value="ECO:0007669"/>
    <property type="project" value="UniProtKB-EC"/>
</dbReference>
<evidence type="ECO:0000256" key="1">
    <source>
        <dbReference type="ARBA" id="ARBA00004496"/>
    </source>
</evidence>
<name>A0A7S3QX48_DUNTE</name>
<dbReference type="InterPro" id="IPR014729">
    <property type="entry name" value="Rossmann-like_a/b/a_fold"/>
</dbReference>
<gene>
    <name evidence="16" type="ORF">DTER00134_LOCUS10245</name>
</gene>
<dbReference type="SUPFAM" id="SSF52374">
    <property type="entry name" value="Nucleotidylyl transferase"/>
    <property type="match status" value="1"/>
</dbReference>
<dbReference type="PROSITE" id="PS50405">
    <property type="entry name" value="GST_CTER"/>
    <property type="match status" value="1"/>
</dbReference>
<dbReference type="SUPFAM" id="SSF47616">
    <property type="entry name" value="GST C-terminal domain-like"/>
    <property type="match status" value="1"/>
</dbReference>
<dbReference type="InterPro" id="IPR020059">
    <property type="entry name" value="Glu/Gln-tRNA-synth_Ib_codon-bd"/>
</dbReference>
<evidence type="ECO:0000256" key="12">
    <source>
        <dbReference type="ARBA" id="ARBA00048351"/>
    </source>
</evidence>
<dbReference type="InterPro" id="IPR049437">
    <property type="entry name" value="tRNA-synt_1c_C2"/>
</dbReference>
<evidence type="ECO:0000256" key="8">
    <source>
        <dbReference type="ARBA" id="ARBA00022840"/>
    </source>
</evidence>
<dbReference type="GO" id="GO:0017102">
    <property type="term" value="C:methionyl glutamyl tRNA synthetase complex"/>
    <property type="evidence" value="ECO:0007669"/>
    <property type="project" value="TreeGrafter"/>
</dbReference>
<dbReference type="FunFam" id="3.90.800.10:FF:000001">
    <property type="entry name" value="Glutamine--tRNA ligase"/>
    <property type="match status" value="1"/>
</dbReference>
<evidence type="ECO:0000256" key="5">
    <source>
        <dbReference type="ARBA" id="ARBA00022553"/>
    </source>
</evidence>
<dbReference type="Gene3D" id="1.10.1160.10">
    <property type="entry name" value="Glutamyl-trna Synthetase, Domain 2"/>
    <property type="match status" value="1"/>
</dbReference>
<feature type="compositionally biased region" description="Low complexity" evidence="14">
    <location>
        <begin position="26"/>
        <end position="64"/>
    </location>
</feature>
<dbReference type="GO" id="GO:0006424">
    <property type="term" value="P:glutamyl-tRNA aminoacylation"/>
    <property type="evidence" value="ECO:0007669"/>
    <property type="project" value="InterPro"/>
</dbReference>
<dbReference type="Pfam" id="PF03950">
    <property type="entry name" value="tRNA-synt_1c_C"/>
    <property type="match status" value="1"/>
</dbReference>
<dbReference type="InterPro" id="IPR020058">
    <property type="entry name" value="Glu/Gln-tRNA-synth_Ib_cat-dom"/>
</dbReference>
<keyword evidence="5" id="KW-0597">Phosphoprotein</keyword>
<dbReference type="InterPro" id="IPR020061">
    <property type="entry name" value="Glu_tRNA_lig_a-bdl"/>
</dbReference>
<dbReference type="EMBL" id="HBIP01017403">
    <property type="protein sequence ID" value="CAE0495172.1"/>
    <property type="molecule type" value="Transcribed_RNA"/>
</dbReference>
<evidence type="ECO:0000256" key="9">
    <source>
        <dbReference type="ARBA" id="ARBA00022917"/>
    </source>
</evidence>
<dbReference type="NCBIfam" id="TIGR00463">
    <property type="entry name" value="gltX_arch"/>
    <property type="match status" value="1"/>
</dbReference>
<dbReference type="PANTHER" id="PTHR43097">
    <property type="entry name" value="GLUTAMINE-TRNA LIGASE"/>
    <property type="match status" value="1"/>
</dbReference>
<comment type="subcellular location">
    <subcellularLocation>
        <location evidence="1">Cytoplasm</location>
    </subcellularLocation>
</comment>
<dbReference type="PANTHER" id="PTHR43097:SF5">
    <property type="entry name" value="GLUTAMATE--TRNA LIGASE"/>
    <property type="match status" value="1"/>
</dbReference>
<dbReference type="FunFam" id="2.40.240.10:FF:000004">
    <property type="entry name" value="Glutamyl-tRNA synthetase, cytoplasmic"/>
    <property type="match status" value="1"/>
</dbReference>
<dbReference type="Gene3D" id="2.40.240.10">
    <property type="entry name" value="Ribosomal Protein L25, Chain P"/>
    <property type="match status" value="1"/>
</dbReference>
<keyword evidence="9 13" id="KW-0648">Protein biosynthesis</keyword>
<proteinExistence type="inferred from homology"/>
<reference evidence="16" key="1">
    <citation type="submission" date="2021-01" db="EMBL/GenBank/DDBJ databases">
        <authorList>
            <person name="Corre E."/>
            <person name="Pelletier E."/>
            <person name="Niang G."/>
            <person name="Scheremetjew M."/>
            <person name="Finn R."/>
            <person name="Kale V."/>
            <person name="Holt S."/>
            <person name="Cochrane G."/>
            <person name="Meng A."/>
            <person name="Brown T."/>
            <person name="Cohen L."/>
        </authorList>
    </citation>
    <scope>NUCLEOTIDE SEQUENCE</scope>
    <source>
        <strain evidence="16">CCMP1320</strain>
    </source>
</reference>
<dbReference type="Gene3D" id="3.40.50.620">
    <property type="entry name" value="HUPs"/>
    <property type="match status" value="1"/>
</dbReference>
<dbReference type="InterPro" id="IPR050132">
    <property type="entry name" value="Gln/Glu-tRNA_Ligase"/>
</dbReference>
<protein>
    <recommendedName>
        <fullName evidence="3">glutamate--tRNA ligase</fullName>
        <ecNumber evidence="3">6.1.1.17</ecNumber>
    </recommendedName>
    <alternativeName>
        <fullName evidence="11">Glutamyl-tRNA synthetase</fullName>
    </alternativeName>
</protein>
<dbReference type="FunFam" id="1.10.1160.10:FF:000001">
    <property type="entry name" value="Glutamine--tRNA ligase"/>
    <property type="match status" value="1"/>
</dbReference>
<keyword evidence="8 13" id="KW-0067">ATP-binding</keyword>
<dbReference type="GO" id="GO:0048608">
    <property type="term" value="P:reproductive structure development"/>
    <property type="evidence" value="ECO:0007669"/>
    <property type="project" value="UniProtKB-ARBA"/>
</dbReference>
<evidence type="ECO:0000256" key="13">
    <source>
        <dbReference type="RuleBase" id="RU363037"/>
    </source>
</evidence>
<keyword evidence="10 13" id="KW-0030">Aminoacyl-tRNA synthetase</keyword>
<dbReference type="CDD" id="cd10289">
    <property type="entry name" value="GST_C_AaRS_like"/>
    <property type="match status" value="1"/>
</dbReference>
<comment type="catalytic activity">
    <reaction evidence="12">
        <text>tRNA(Glu) + L-glutamate + ATP = L-glutamyl-tRNA(Glu) + AMP + diphosphate</text>
        <dbReference type="Rhea" id="RHEA:23540"/>
        <dbReference type="Rhea" id="RHEA-COMP:9663"/>
        <dbReference type="Rhea" id="RHEA-COMP:9680"/>
        <dbReference type="ChEBI" id="CHEBI:29985"/>
        <dbReference type="ChEBI" id="CHEBI:30616"/>
        <dbReference type="ChEBI" id="CHEBI:33019"/>
        <dbReference type="ChEBI" id="CHEBI:78442"/>
        <dbReference type="ChEBI" id="CHEBI:78520"/>
        <dbReference type="ChEBI" id="CHEBI:456215"/>
        <dbReference type="EC" id="6.1.1.17"/>
    </reaction>
</comment>
<evidence type="ECO:0000256" key="7">
    <source>
        <dbReference type="ARBA" id="ARBA00022741"/>
    </source>
</evidence>
<keyword evidence="7 13" id="KW-0547">Nucleotide-binding</keyword>
<dbReference type="PROSITE" id="PS00178">
    <property type="entry name" value="AA_TRNA_LIGASE_I"/>
    <property type="match status" value="1"/>
</dbReference>
<keyword evidence="6 13" id="KW-0436">Ligase</keyword>
<dbReference type="SUPFAM" id="SSF50715">
    <property type="entry name" value="Ribosomal protein L25-like"/>
    <property type="match status" value="1"/>
</dbReference>
<evidence type="ECO:0000256" key="10">
    <source>
        <dbReference type="ARBA" id="ARBA00023146"/>
    </source>
</evidence>
<keyword evidence="4" id="KW-0963">Cytoplasm</keyword>
<accession>A0A7S3QX48</accession>
<feature type="region of interest" description="Disordered" evidence="14">
    <location>
        <begin position="25"/>
        <end position="64"/>
    </location>
</feature>
<dbReference type="Pfam" id="PF00749">
    <property type="entry name" value="tRNA-synt_1c"/>
    <property type="match status" value="1"/>
</dbReference>
<dbReference type="InterPro" id="IPR000924">
    <property type="entry name" value="Glu/Gln-tRNA-synth"/>
</dbReference>
<dbReference type="Pfam" id="PF20974">
    <property type="entry name" value="tRNA-synt_1c_C2"/>
    <property type="match status" value="1"/>
</dbReference>
<dbReference type="EC" id="6.1.1.17" evidence="3"/>
<dbReference type="Gene3D" id="3.90.800.10">
    <property type="entry name" value="Glutamyl-tRNA Synthetase, Domain 3"/>
    <property type="match status" value="1"/>
</dbReference>
<dbReference type="InterPro" id="IPR010987">
    <property type="entry name" value="Glutathione-S-Trfase_C-like"/>
</dbReference>
<dbReference type="InterPro" id="IPR004526">
    <property type="entry name" value="Glu-tRNA-synth_arc/euk"/>
</dbReference>
<dbReference type="GO" id="GO:0005829">
    <property type="term" value="C:cytosol"/>
    <property type="evidence" value="ECO:0007669"/>
    <property type="project" value="TreeGrafter"/>
</dbReference>
<evidence type="ECO:0000256" key="2">
    <source>
        <dbReference type="ARBA" id="ARBA00008927"/>
    </source>
</evidence>
<evidence type="ECO:0000256" key="11">
    <source>
        <dbReference type="ARBA" id="ARBA00030865"/>
    </source>
</evidence>
<dbReference type="PRINTS" id="PR00987">
    <property type="entry name" value="TRNASYNTHGLU"/>
</dbReference>
<evidence type="ECO:0000256" key="4">
    <source>
        <dbReference type="ARBA" id="ARBA00022490"/>
    </source>
</evidence>
<dbReference type="Gene3D" id="1.20.1050.130">
    <property type="match status" value="1"/>
</dbReference>
<evidence type="ECO:0000256" key="14">
    <source>
        <dbReference type="SAM" id="MobiDB-lite"/>
    </source>
</evidence>
<dbReference type="FunFam" id="3.40.50.620:FF:000037">
    <property type="entry name" value="Glutamine--tRNA ligase cytoplasmic"/>
    <property type="match status" value="1"/>
</dbReference>
<organism evidence="16">
    <name type="scientific">Dunaliella tertiolecta</name>
    <name type="common">Green alga</name>
    <dbReference type="NCBI Taxonomy" id="3047"/>
    <lineage>
        <taxon>Eukaryota</taxon>
        <taxon>Viridiplantae</taxon>
        <taxon>Chlorophyta</taxon>
        <taxon>core chlorophytes</taxon>
        <taxon>Chlorophyceae</taxon>
        <taxon>CS clade</taxon>
        <taxon>Chlamydomonadales</taxon>
        <taxon>Dunaliellaceae</taxon>
        <taxon>Dunaliella</taxon>
    </lineage>
</organism>
<dbReference type="HAMAP" id="MF_02076">
    <property type="entry name" value="Glu_tRNA_synth_type2"/>
    <property type="match status" value="1"/>
</dbReference>
<dbReference type="AlphaFoldDB" id="A0A7S3QX48"/>
<dbReference type="InterPro" id="IPR011035">
    <property type="entry name" value="Ribosomal_bL25/Gln-tRNA_synth"/>
</dbReference>
<evidence type="ECO:0000313" key="16">
    <source>
        <dbReference type="EMBL" id="CAE0495172.1"/>
    </source>
</evidence>
<feature type="domain" description="GST C-terminal" evidence="15">
    <location>
        <begin position="123"/>
        <end position="253"/>
    </location>
</feature>
<evidence type="ECO:0000256" key="3">
    <source>
        <dbReference type="ARBA" id="ARBA00012835"/>
    </source>
</evidence>